<comment type="caution">
    <text evidence="1">The sequence shown here is derived from an EMBL/GenBank/DDBJ whole genome shotgun (WGS) entry which is preliminary data.</text>
</comment>
<dbReference type="Proteomes" id="UP001596501">
    <property type="component" value="Unassembled WGS sequence"/>
</dbReference>
<dbReference type="EMBL" id="JBHTCA010000056">
    <property type="protein sequence ID" value="MFC7411823.1"/>
    <property type="molecule type" value="Genomic_DNA"/>
</dbReference>
<keyword evidence="2" id="KW-1185">Reference proteome</keyword>
<gene>
    <name evidence="1" type="ORF">ACFQPB_23510</name>
</gene>
<evidence type="ECO:0000313" key="1">
    <source>
        <dbReference type="EMBL" id="MFC7411823.1"/>
    </source>
</evidence>
<accession>A0ABW2QTE5</accession>
<dbReference type="RefSeq" id="WP_382228752.1">
    <property type="nucleotide sequence ID" value="NZ_JBHTCA010000056.1"/>
</dbReference>
<protein>
    <submittedName>
        <fullName evidence="1">Uncharacterized protein</fullName>
    </submittedName>
</protein>
<reference evidence="2" key="1">
    <citation type="journal article" date="2019" name="Int. J. Syst. Evol. Microbiol.">
        <title>The Global Catalogue of Microorganisms (GCM) 10K type strain sequencing project: providing services to taxonomists for standard genome sequencing and annotation.</title>
        <authorList>
            <consortium name="The Broad Institute Genomics Platform"/>
            <consortium name="The Broad Institute Genome Sequencing Center for Infectious Disease"/>
            <person name="Wu L."/>
            <person name="Ma J."/>
        </authorList>
    </citation>
    <scope>NUCLEOTIDE SEQUENCE [LARGE SCALE GENOMIC DNA]</scope>
    <source>
        <strain evidence="2">CGMCC 1.12371</strain>
    </source>
</reference>
<name>A0ABW2QTE5_9BURK</name>
<evidence type="ECO:0000313" key="2">
    <source>
        <dbReference type="Proteomes" id="UP001596501"/>
    </source>
</evidence>
<proteinExistence type="predicted"/>
<organism evidence="1 2">
    <name type="scientific">Hydrogenophaga atypica</name>
    <dbReference type="NCBI Taxonomy" id="249409"/>
    <lineage>
        <taxon>Bacteria</taxon>
        <taxon>Pseudomonadati</taxon>
        <taxon>Pseudomonadota</taxon>
        <taxon>Betaproteobacteria</taxon>
        <taxon>Burkholderiales</taxon>
        <taxon>Comamonadaceae</taxon>
        <taxon>Hydrogenophaga</taxon>
    </lineage>
</organism>
<sequence>MLYRAGQWGLSPAFDIAPYHKPSGIHALRVTKSGERASSLSNLLECAVLLGVGKDEARDHLLSRQSMLAQRGPQVAESAGFLSKYCRTLRRRGGLLESPKCSGGLNRSRGGRSGYVGGVSLRR</sequence>